<evidence type="ECO:0000256" key="1">
    <source>
        <dbReference type="ARBA" id="ARBA00004635"/>
    </source>
</evidence>
<dbReference type="Gene3D" id="1.10.287.110">
    <property type="entry name" value="DnaJ domain"/>
    <property type="match status" value="1"/>
</dbReference>
<dbReference type="CDD" id="cd06257">
    <property type="entry name" value="DnaJ"/>
    <property type="match status" value="1"/>
</dbReference>
<dbReference type="PANTHER" id="PTHR44027:SF7">
    <property type="entry name" value="DNAJ HOMOLOG SUBFAMILY C MEMBER 5 HOMOLOG"/>
    <property type="match status" value="1"/>
</dbReference>
<dbReference type="GO" id="GO:0016020">
    <property type="term" value="C:membrane"/>
    <property type="evidence" value="ECO:0007669"/>
    <property type="project" value="UniProtKB-SubCell"/>
</dbReference>
<protein>
    <recommendedName>
        <fullName evidence="7">J domain-containing protein</fullName>
    </recommendedName>
</protein>
<feature type="compositionally biased region" description="Polar residues" evidence="6">
    <location>
        <begin position="161"/>
        <end position="173"/>
    </location>
</feature>
<dbReference type="GO" id="GO:0005737">
    <property type="term" value="C:cytoplasm"/>
    <property type="evidence" value="ECO:0007669"/>
    <property type="project" value="UniProtKB-ARBA"/>
</dbReference>
<evidence type="ECO:0000313" key="9">
    <source>
        <dbReference type="Proteomes" id="UP001347796"/>
    </source>
</evidence>
<reference evidence="8 9" key="1">
    <citation type="submission" date="2024-01" db="EMBL/GenBank/DDBJ databases">
        <title>The genome of the rayed Mediterranean limpet Patella caerulea (Linnaeus, 1758).</title>
        <authorList>
            <person name="Anh-Thu Weber A."/>
            <person name="Halstead-Nussloch G."/>
        </authorList>
    </citation>
    <scope>NUCLEOTIDE SEQUENCE [LARGE SCALE GENOMIC DNA]</scope>
    <source>
        <strain evidence="8">AATW-2023a</strain>
        <tissue evidence="8">Whole specimen</tissue>
    </source>
</reference>
<evidence type="ECO:0000313" key="8">
    <source>
        <dbReference type="EMBL" id="KAK6191410.1"/>
    </source>
</evidence>
<sequence length="216" mass="23637">MASRPRSFSKSGDSLYQLLGLPKTASSDDVKKAYRKLALRCHPDKNPDNEEALEKFKEINRAQSILMDNTKRGIYDRYGSLGIYAADQFGEENVNTYLVLTSGWCKALAIFCCFLTGCYCCCCCCLCCNFCCGKFRPQAPEDEGDYANLHEENSTPEDGSPITSQPVTAQPVSAQAIPMPMPTSNATDDTTENSSLNKDVKPTYGGAEVKSDPLSS</sequence>
<comment type="caution">
    <text evidence="8">The sequence shown here is derived from an EMBL/GenBank/DDBJ whole genome shotgun (WGS) entry which is preliminary data.</text>
</comment>
<feature type="domain" description="J" evidence="7">
    <location>
        <begin position="14"/>
        <end position="79"/>
    </location>
</feature>
<dbReference type="SUPFAM" id="SSF46565">
    <property type="entry name" value="Chaperone J-domain"/>
    <property type="match status" value="1"/>
</dbReference>
<dbReference type="InterPro" id="IPR051434">
    <property type="entry name" value="DnaJ_C_subfamily_member5"/>
</dbReference>
<name>A0AAN8KHC2_PATCE</name>
<feature type="region of interest" description="Disordered" evidence="6">
    <location>
        <begin position="145"/>
        <end position="216"/>
    </location>
</feature>
<keyword evidence="3" id="KW-0564">Palmitate</keyword>
<evidence type="ECO:0000256" key="6">
    <source>
        <dbReference type="SAM" id="MobiDB-lite"/>
    </source>
</evidence>
<keyword evidence="4" id="KW-0143">Chaperone</keyword>
<evidence type="ECO:0000256" key="5">
    <source>
        <dbReference type="ARBA" id="ARBA00023288"/>
    </source>
</evidence>
<keyword evidence="5" id="KW-0449">Lipoprotein</keyword>
<dbReference type="PANTHER" id="PTHR44027">
    <property type="entry name" value="DNAJ HOMOLOG SUBFAMILY C MEMBER 5 HOMOLOG"/>
    <property type="match status" value="1"/>
</dbReference>
<comment type="subcellular location">
    <subcellularLocation>
        <location evidence="1">Membrane</location>
        <topology evidence="1">Lipid-anchor</topology>
    </subcellularLocation>
</comment>
<dbReference type="Proteomes" id="UP001347796">
    <property type="component" value="Unassembled WGS sequence"/>
</dbReference>
<accession>A0AAN8KHC2</accession>
<feature type="compositionally biased region" description="Polar residues" evidence="6">
    <location>
        <begin position="182"/>
        <end position="197"/>
    </location>
</feature>
<evidence type="ECO:0000256" key="2">
    <source>
        <dbReference type="ARBA" id="ARBA00023136"/>
    </source>
</evidence>
<evidence type="ECO:0000256" key="4">
    <source>
        <dbReference type="ARBA" id="ARBA00023186"/>
    </source>
</evidence>
<dbReference type="AlphaFoldDB" id="A0AAN8KHC2"/>
<evidence type="ECO:0000259" key="7">
    <source>
        <dbReference type="PROSITE" id="PS50076"/>
    </source>
</evidence>
<dbReference type="SMART" id="SM00271">
    <property type="entry name" value="DnaJ"/>
    <property type="match status" value="1"/>
</dbReference>
<dbReference type="Pfam" id="PF00226">
    <property type="entry name" value="DnaJ"/>
    <property type="match status" value="1"/>
</dbReference>
<dbReference type="PRINTS" id="PR00625">
    <property type="entry name" value="JDOMAIN"/>
</dbReference>
<dbReference type="InterPro" id="IPR001623">
    <property type="entry name" value="DnaJ_domain"/>
</dbReference>
<dbReference type="PROSITE" id="PS50076">
    <property type="entry name" value="DNAJ_2"/>
    <property type="match status" value="1"/>
</dbReference>
<dbReference type="EMBL" id="JAZGQO010000002">
    <property type="protein sequence ID" value="KAK6191410.1"/>
    <property type="molecule type" value="Genomic_DNA"/>
</dbReference>
<dbReference type="FunFam" id="1.10.287.110:FF:000017">
    <property type="entry name" value="dnaJ homolog subfamily C member 5"/>
    <property type="match status" value="1"/>
</dbReference>
<keyword evidence="2" id="KW-0472">Membrane</keyword>
<evidence type="ECO:0000256" key="3">
    <source>
        <dbReference type="ARBA" id="ARBA00023139"/>
    </source>
</evidence>
<organism evidence="8 9">
    <name type="scientific">Patella caerulea</name>
    <name type="common">Rayed Mediterranean limpet</name>
    <dbReference type="NCBI Taxonomy" id="87958"/>
    <lineage>
        <taxon>Eukaryota</taxon>
        <taxon>Metazoa</taxon>
        <taxon>Spiralia</taxon>
        <taxon>Lophotrochozoa</taxon>
        <taxon>Mollusca</taxon>
        <taxon>Gastropoda</taxon>
        <taxon>Patellogastropoda</taxon>
        <taxon>Patelloidea</taxon>
        <taxon>Patellidae</taxon>
        <taxon>Patella</taxon>
    </lineage>
</organism>
<proteinExistence type="predicted"/>
<keyword evidence="9" id="KW-1185">Reference proteome</keyword>
<gene>
    <name evidence="8" type="ORF">SNE40_003105</name>
</gene>
<dbReference type="InterPro" id="IPR036869">
    <property type="entry name" value="J_dom_sf"/>
</dbReference>